<dbReference type="PANTHER" id="PTHR34557">
    <property type="entry name" value="PHYTOCHROMOBILIN:FERREDOXIN OXIDOREDUCTASE, CHLOROPLASTIC"/>
    <property type="match status" value="1"/>
</dbReference>
<dbReference type="GO" id="GO:0016636">
    <property type="term" value="F:oxidoreductase activity, acting on the CH-CH group of donors, iron-sulfur protein as acceptor"/>
    <property type="evidence" value="ECO:0007669"/>
    <property type="project" value="InterPro"/>
</dbReference>
<proteinExistence type="inferred from homology"/>
<evidence type="ECO:0000256" key="2">
    <source>
        <dbReference type="ARBA" id="ARBA00023002"/>
    </source>
</evidence>
<dbReference type="Gene3D" id="3.40.1500.20">
    <property type="match status" value="1"/>
</dbReference>
<dbReference type="PANTHER" id="PTHR34557:SF1">
    <property type="entry name" value="PHYTOCHROMOBILIN:FERREDOXIN OXIDOREDUCTASE, CHLOROPLASTIC"/>
    <property type="match status" value="1"/>
</dbReference>
<protein>
    <submittedName>
        <fullName evidence="3">Uncharacterized protein</fullName>
    </submittedName>
</protein>
<dbReference type="InterPro" id="IPR009249">
    <property type="entry name" value="Ferredoxin-dep_bilin_Rdtase"/>
</dbReference>
<name>A0A381WHN9_9ZZZZ</name>
<sequence>MDQQLKALMDRLHQQLDLEPIAIDPALTAPGDSQRAIQLNCFNWRAPRFAKITVMQTSVEVPPMNQLNSIFYPKPNYDFPIFLFLHVLTKSHVIAIFNVNCPFSGQSYMARYVDPFMPIQKKYPPLEGKDRYPDWFEKYRNPATIFGVYSKDQADHLANCGLEYLQMYLKLTAETPSIDVPDRLQHIARFHNQFKTDIRNKDRGRLVLAKLTNKNLARRLFYEVAT</sequence>
<comment type="similarity">
    <text evidence="1">Belongs to the HY2 family.</text>
</comment>
<dbReference type="GO" id="GO:0010024">
    <property type="term" value="P:phytochromobilin biosynthetic process"/>
    <property type="evidence" value="ECO:0007669"/>
    <property type="project" value="InterPro"/>
</dbReference>
<gene>
    <name evidence="3" type="ORF">METZ01_LOCUS104297</name>
</gene>
<evidence type="ECO:0000313" key="3">
    <source>
        <dbReference type="EMBL" id="SVA51443.1"/>
    </source>
</evidence>
<dbReference type="GO" id="GO:0050897">
    <property type="term" value="F:cobalt ion binding"/>
    <property type="evidence" value="ECO:0007669"/>
    <property type="project" value="InterPro"/>
</dbReference>
<dbReference type="EMBL" id="UINC01011691">
    <property type="protein sequence ID" value="SVA51443.1"/>
    <property type="molecule type" value="Genomic_DNA"/>
</dbReference>
<reference evidence="3" key="1">
    <citation type="submission" date="2018-05" db="EMBL/GenBank/DDBJ databases">
        <authorList>
            <person name="Lanie J.A."/>
            <person name="Ng W.-L."/>
            <person name="Kazmierczak K.M."/>
            <person name="Andrzejewski T.M."/>
            <person name="Davidsen T.M."/>
            <person name="Wayne K.J."/>
            <person name="Tettelin H."/>
            <person name="Glass J.I."/>
            <person name="Rusch D."/>
            <person name="Podicherti R."/>
            <person name="Tsui H.-C.T."/>
            <person name="Winkler M.E."/>
        </authorList>
    </citation>
    <scope>NUCLEOTIDE SEQUENCE</scope>
</reference>
<evidence type="ECO:0000256" key="1">
    <source>
        <dbReference type="ARBA" id="ARBA00006908"/>
    </source>
</evidence>
<organism evidence="3">
    <name type="scientific">marine metagenome</name>
    <dbReference type="NCBI Taxonomy" id="408172"/>
    <lineage>
        <taxon>unclassified sequences</taxon>
        <taxon>metagenomes</taxon>
        <taxon>ecological metagenomes</taxon>
    </lineage>
</organism>
<keyword evidence="2" id="KW-0560">Oxidoreductase</keyword>
<dbReference type="AlphaFoldDB" id="A0A381WHN9"/>
<dbReference type="Pfam" id="PF05996">
    <property type="entry name" value="Fe_bilin_red"/>
    <property type="match status" value="1"/>
</dbReference>
<accession>A0A381WHN9</accession>